<sequence length="55" mass="6637">MFKRIQRSRSNACSTTKWLCFFTLMRENSTVRWVLLILGVTLEMILLIFQDLQQR</sequence>
<keyword evidence="1" id="KW-0812">Transmembrane</keyword>
<gene>
    <name evidence="2" type="ORF">ABT39_MTgene1125</name>
</gene>
<keyword evidence="1" id="KW-1133">Transmembrane helix</keyword>
<comment type="caution">
    <text evidence="2">The sequence shown here is derived from an EMBL/GenBank/DDBJ whole genome shotgun (WGS) entry which is preliminary data.</text>
</comment>
<organism evidence="2">
    <name type="scientific">Picea glauca</name>
    <name type="common">White spruce</name>
    <name type="synonym">Pinus glauca</name>
    <dbReference type="NCBI Taxonomy" id="3330"/>
    <lineage>
        <taxon>Eukaryota</taxon>
        <taxon>Viridiplantae</taxon>
        <taxon>Streptophyta</taxon>
        <taxon>Embryophyta</taxon>
        <taxon>Tracheophyta</taxon>
        <taxon>Spermatophyta</taxon>
        <taxon>Pinopsida</taxon>
        <taxon>Pinidae</taxon>
        <taxon>Conifers I</taxon>
        <taxon>Pinales</taxon>
        <taxon>Pinaceae</taxon>
        <taxon>Picea</taxon>
    </lineage>
</organism>
<keyword evidence="2" id="KW-0496">Mitochondrion</keyword>
<keyword evidence="1" id="KW-0472">Membrane</keyword>
<name>A0A117NJC7_PICGL</name>
<proteinExistence type="predicted"/>
<protein>
    <submittedName>
        <fullName evidence="2">Uncharacterized protein</fullName>
    </submittedName>
</protein>
<evidence type="ECO:0000256" key="1">
    <source>
        <dbReference type="SAM" id="Phobius"/>
    </source>
</evidence>
<reference evidence="2" key="1">
    <citation type="journal article" date="2015" name="Genome Biol. Evol.">
        <title>Organellar Genomes of White Spruce (Picea glauca): Assembly and Annotation.</title>
        <authorList>
            <person name="Jackman S.D."/>
            <person name="Warren R.L."/>
            <person name="Gibb E.A."/>
            <person name="Vandervalk B.P."/>
            <person name="Mohamadi H."/>
            <person name="Chu J."/>
            <person name="Raymond A."/>
            <person name="Pleasance S."/>
            <person name="Coope R."/>
            <person name="Wildung M.R."/>
            <person name="Ritland C.E."/>
            <person name="Bousquet J."/>
            <person name="Jones S.J."/>
            <person name="Bohlmann J."/>
            <person name="Birol I."/>
        </authorList>
    </citation>
    <scope>NUCLEOTIDE SEQUENCE [LARGE SCALE GENOMIC DNA]</scope>
    <source>
        <tissue evidence="2">Flushing bud</tissue>
    </source>
</reference>
<geneLocation type="mitochondrion" evidence="2"/>
<evidence type="ECO:0000313" key="2">
    <source>
        <dbReference type="EMBL" id="KUM51278.1"/>
    </source>
</evidence>
<dbReference type="AlphaFoldDB" id="A0A117NJC7"/>
<dbReference type="EMBL" id="LKAM01000001">
    <property type="protein sequence ID" value="KUM51278.1"/>
    <property type="molecule type" value="Genomic_DNA"/>
</dbReference>
<accession>A0A117NJC7</accession>
<feature type="transmembrane region" description="Helical" evidence="1">
    <location>
        <begin position="31"/>
        <end position="49"/>
    </location>
</feature>